<organism evidence="1 2">
    <name type="scientific">Candidatus Wallbacteria bacterium HGW-Wallbacteria-1</name>
    <dbReference type="NCBI Taxonomy" id="2013854"/>
    <lineage>
        <taxon>Bacteria</taxon>
        <taxon>Candidatus Walliibacteriota</taxon>
    </lineage>
</organism>
<dbReference type="AlphaFoldDB" id="A0A2N1PUJ4"/>
<name>A0A2N1PUJ4_9BACT</name>
<proteinExistence type="predicted"/>
<evidence type="ECO:0000313" key="1">
    <source>
        <dbReference type="EMBL" id="PKK92011.1"/>
    </source>
</evidence>
<reference evidence="1 2" key="1">
    <citation type="journal article" date="2017" name="ISME J.">
        <title>Potential for microbial H2 and metal transformations associated with novel bacteria and archaea in deep terrestrial subsurface sediments.</title>
        <authorList>
            <person name="Hernsdorf A.W."/>
            <person name="Amano Y."/>
            <person name="Miyakawa K."/>
            <person name="Ise K."/>
            <person name="Suzuki Y."/>
            <person name="Anantharaman K."/>
            <person name="Probst A."/>
            <person name="Burstein D."/>
            <person name="Thomas B.C."/>
            <person name="Banfield J.F."/>
        </authorList>
    </citation>
    <scope>NUCLEOTIDE SEQUENCE [LARGE SCALE GENOMIC DNA]</scope>
    <source>
        <strain evidence="1">HGW-Wallbacteria-1</strain>
    </source>
</reference>
<gene>
    <name evidence="1" type="ORF">CVV64_00930</name>
</gene>
<protein>
    <submittedName>
        <fullName evidence="1">Uncharacterized protein</fullName>
    </submittedName>
</protein>
<comment type="caution">
    <text evidence="1">The sequence shown here is derived from an EMBL/GenBank/DDBJ whole genome shotgun (WGS) entry which is preliminary data.</text>
</comment>
<dbReference type="Proteomes" id="UP000233256">
    <property type="component" value="Unassembled WGS sequence"/>
</dbReference>
<evidence type="ECO:0000313" key="2">
    <source>
        <dbReference type="Proteomes" id="UP000233256"/>
    </source>
</evidence>
<dbReference type="EMBL" id="PGXC01000001">
    <property type="protein sequence ID" value="PKK92011.1"/>
    <property type="molecule type" value="Genomic_DNA"/>
</dbReference>
<accession>A0A2N1PUJ4</accession>
<sequence length="234" mass="25096">MGIYSFCLDDSEGSATIGGILSDACCYISLCLIFLCVSSIAAHAAPLGPTAIVDMPSTVVSEATSYETSGGLKYISYTKSFLMGNVEAGGIKELTGSDENLIFFGKMRVFPETDIIPMAAVGVTGFGSDVRDPSYYLAISKSLTSFGLTLHGGYFRQGRLKAIPGSSADSSWYGGMEFGLMNTFSLVGEYWKEKVNLGVRMNLGPGLSASAFARDYENNSFDKLDYQISYGVRM</sequence>